<keyword evidence="3" id="KW-1185">Reference proteome</keyword>
<organism evidence="2 3">
    <name type="scientific">Portunus trituberculatus</name>
    <name type="common">Swimming crab</name>
    <name type="synonym">Neptunus trituberculatus</name>
    <dbReference type="NCBI Taxonomy" id="210409"/>
    <lineage>
        <taxon>Eukaryota</taxon>
        <taxon>Metazoa</taxon>
        <taxon>Ecdysozoa</taxon>
        <taxon>Arthropoda</taxon>
        <taxon>Crustacea</taxon>
        <taxon>Multicrustacea</taxon>
        <taxon>Malacostraca</taxon>
        <taxon>Eumalacostraca</taxon>
        <taxon>Eucarida</taxon>
        <taxon>Decapoda</taxon>
        <taxon>Pleocyemata</taxon>
        <taxon>Brachyura</taxon>
        <taxon>Eubrachyura</taxon>
        <taxon>Portunoidea</taxon>
        <taxon>Portunidae</taxon>
        <taxon>Portuninae</taxon>
        <taxon>Portunus</taxon>
    </lineage>
</organism>
<dbReference type="Proteomes" id="UP000324222">
    <property type="component" value="Unassembled WGS sequence"/>
</dbReference>
<feature type="compositionally biased region" description="Polar residues" evidence="1">
    <location>
        <begin position="47"/>
        <end position="57"/>
    </location>
</feature>
<proteinExistence type="predicted"/>
<comment type="caution">
    <text evidence="2">The sequence shown here is derived from an EMBL/GenBank/DDBJ whole genome shotgun (WGS) entry which is preliminary data.</text>
</comment>
<dbReference type="EMBL" id="VSRR010006074">
    <property type="protein sequence ID" value="MPC43990.1"/>
    <property type="molecule type" value="Genomic_DNA"/>
</dbReference>
<name>A0A5B7F8P0_PORTR</name>
<feature type="compositionally biased region" description="Low complexity" evidence="1">
    <location>
        <begin position="99"/>
        <end position="112"/>
    </location>
</feature>
<dbReference type="OrthoDB" id="6371044at2759"/>
<evidence type="ECO:0000256" key="1">
    <source>
        <dbReference type="SAM" id="MobiDB-lite"/>
    </source>
</evidence>
<accession>A0A5B7F8P0</accession>
<evidence type="ECO:0000313" key="2">
    <source>
        <dbReference type="EMBL" id="MPC43990.1"/>
    </source>
</evidence>
<reference evidence="2 3" key="1">
    <citation type="submission" date="2019-05" db="EMBL/GenBank/DDBJ databases">
        <title>Another draft genome of Portunus trituberculatus and its Hox gene families provides insights of decapod evolution.</title>
        <authorList>
            <person name="Jeong J.-H."/>
            <person name="Song I."/>
            <person name="Kim S."/>
            <person name="Choi T."/>
            <person name="Kim D."/>
            <person name="Ryu S."/>
            <person name="Kim W."/>
        </authorList>
    </citation>
    <scope>NUCLEOTIDE SEQUENCE [LARGE SCALE GENOMIC DNA]</scope>
    <source>
        <tissue evidence="2">Muscle</tissue>
    </source>
</reference>
<evidence type="ECO:0000313" key="3">
    <source>
        <dbReference type="Proteomes" id="UP000324222"/>
    </source>
</evidence>
<dbReference type="AlphaFoldDB" id="A0A5B7F8P0"/>
<protein>
    <submittedName>
        <fullName evidence="2">Uncharacterized protein</fullName>
    </submittedName>
</protein>
<gene>
    <name evidence="2" type="ORF">E2C01_037649</name>
</gene>
<feature type="region of interest" description="Disordered" evidence="1">
    <location>
        <begin position="45"/>
        <end position="118"/>
    </location>
</feature>
<sequence length="118" mass="12826">METEMVGQIHAAQKVRDEAMMSRIKLANEERDAALTHSRVLMEKLSLSPQGTSTASCSAVEASDLHEHPSGGNSSCTSSPRRSDRRYQKSGDLMPSLMTSGSPYTSSPPTFTQVCTNY</sequence>
<feature type="compositionally biased region" description="Polar residues" evidence="1">
    <location>
        <begin position="71"/>
        <end position="80"/>
    </location>
</feature>